<dbReference type="PANTHER" id="PTHR24096:SF149">
    <property type="entry name" value="AMP-BINDING DOMAIN-CONTAINING PROTEIN-RELATED"/>
    <property type="match status" value="1"/>
</dbReference>
<reference evidence="3" key="1">
    <citation type="submission" date="2021-01" db="UniProtKB">
        <authorList>
            <consortium name="EnsemblMetazoa"/>
        </authorList>
    </citation>
    <scope>IDENTIFICATION</scope>
</reference>
<dbReference type="EnsemblMetazoa" id="XM_008217847">
    <property type="protein sequence ID" value="XP_008216069"/>
    <property type="gene ID" value="LOC103317881"/>
</dbReference>
<evidence type="ECO:0000256" key="1">
    <source>
        <dbReference type="ARBA" id="ARBA00006432"/>
    </source>
</evidence>
<dbReference type="GO" id="GO:0016405">
    <property type="term" value="F:CoA-ligase activity"/>
    <property type="evidence" value="ECO:0007669"/>
    <property type="project" value="TreeGrafter"/>
</dbReference>
<dbReference type="SMR" id="A0A7M7HDA6"/>
<dbReference type="OrthoDB" id="10253869at2759"/>
<dbReference type="KEGG" id="nvi:103317881"/>
<name>A0A7M7HDA6_NASVI</name>
<proteinExistence type="inferred from homology"/>
<sequence>MWDRKCKRYESIGFVVSNTEMKVVSLKSGKILGPHAIGELRFKSQSMMLGYFGNLEATKQSFDKEGWLRSGDLGYYNEHGEIFLLDRVNELIKYKNHLLSPNKIEQALMINPAVTEVAVVPGRDLIKLSSVLGEEKKIRGGIVFLDDLPKVTSAKIARHELKRVAKNITHV</sequence>
<dbReference type="Proteomes" id="UP000002358">
    <property type="component" value="Chromosome 1"/>
</dbReference>
<dbReference type="PANTHER" id="PTHR24096">
    <property type="entry name" value="LONG-CHAIN-FATTY-ACID--COA LIGASE"/>
    <property type="match status" value="1"/>
</dbReference>
<accession>A0A7M7HDA6</accession>
<dbReference type="GeneID" id="103317881"/>
<dbReference type="InParanoid" id="A0A7M7HDA6"/>
<evidence type="ECO:0000256" key="2">
    <source>
        <dbReference type="ARBA" id="ARBA00022598"/>
    </source>
</evidence>
<dbReference type="SUPFAM" id="SSF56801">
    <property type="entry name" value="Acetyl-CoA synthetase-like"/>
    <property type="match status" value="1"/>
</dbReference>
<evidence type="ECO:0008006" key="5">
    <source>
        <dbReference type="Google" id="ProtNLM"/>
    </source>
</evidence>
<organism evidence="3 4">
    <name type="scientific">Nasonia vitripennis</name>
    <name type="common">Parasitic wasp</name>
    <dbReference type="NCBI Taxonomy" id="7425"/>
    <lineage>
        <taxon>Eukaryota</taxon>
        <taxon>Metazoa</taxon>
        <taxon>Ecdysozoa</taxon>
        <taxon>Arthropoda</taxon>
        <taxon>Hexapoda</taxon>
        <taxon>Insecta</taxon>
        <taxon>Pterygota</taxon>
        <taxon>Neoptera</taxon>
        <taxon>Endopterygota</taxon>
        <taxon>Hymenoptera</taxon>
        <taxon>Apocrita</taxon>
        <taxon>Proctotrupomorpha</taxon>
        <taxon>Chalcidoidea</taxon>
        <taxon>Pteromalidae</taxon>
        <taxon>Pteromalinae</taxon>
        <taxon>Nasonia</taxon>
    </lineage>
</organism>
<comment type="similarity">
    <text evidence="1">Belongs to the ATP-dependent AMP-binding enzyme family.</text>
</comment>
<protein>
    <recommendedName>
        <fullName evidence="5">AMP-dependent synthetase/ligase domain-containing protein</fullName>
    </recommendedName>
</protein>
<evidence type="ECO:0000313" key="3">
    <source>
        <dbReference type="EnsemblMetazoa" id="XP_008216069"/>
    </source>
</evidence>
<dbReference type="Gene3D" id="2.30.38.10">
    <property type="entry name" value="Luciferase, Domain 3"/>
    <property type="match status" value="1"/>
</dbReference>
<dbReference type="RefSeq" id="XP_008216069.1">
    <property type="nucleotide sequence ID" value="XM_008217847.1"/>
</dbReference>
<keyword evidence="4" id="KW-1185">Reference proteome</keyword>
<keyword evidence="2" id="KW-0436">Ligase</keyword>
<dbReference type="AlphaFoldDB" id="A0A7M7HDA6"/>
<evidence type="ECO:0000313" key="4">
    <source>
        <dbReference type="Proteomes" id="UP000002358"/>
    </source>
</evidence>